<keyword evidence="1" id="KW-1133">Transmembrane helix</keyword>
<accession>A0A0F9FKJ4</accession>
<feature type="transmembrane region" description="Helical" evidence="1">
    <location>
        <begin position="7"/>
        <end position="29"/>
    </location>
</feature>
<organism evidence="2">
    <name type="scientific">marine sediment metagenome</name>
    <dbReference type="NCBI Taxonomy" id="412755"/>
    <lineage>
        <taxon>unclassified sequences</taxon>
        <taxon>metagenomes</taxon>
        <taxon>ecological metagenomes</taxon>
    </lineage>
</organism>
<name>A0A0F9FKJ4_9ZZZZ</name>
<sequence>MRKRLKSIFSVILFISSIVLFSLSISLLFKHGCTGRSSSSVDVNISGIHIKGESSPKSRNAYYDTIIVNTNAFDVSIMFKKHSGSGFLVSRDIFRLNSGQRTSIKIFHSDIILIRRILPDEHQVDIAVGTLKPTGD</sequence>
<dbReference type="AlphaFoldDB" id="A0A0F9FKJ4"/>
<proteinExistence type="predicted"/>
<keyword evidence="1" id="KW-0472">Membrane</keyword>
<keyword evidence="1" id="KW-0812">Transmembrane</keyword>
<comment type="caution">
    <text evidence="2">The sequence shown here is derived from an EMBL/GenBank/DDBJ whole genome shotgun (WGS) entry which is preliminary data.</text>
</comment>
<dbReference type="EMBL" id="LAZR01021014">
    <property type="protein sequence ID" value="KKL86788.1"/>
    <property type="molecule type" value="Genomic_DNA"/>
</dbReference>
<evidence type="ECO:0000256" key="1">
    <source>
        <dbReference type="SAM" id="Phobius"/>
    </source>
</evidence>
<protein>
    <submittedName>
        <fullName evidence="2">Uncharacterized protein</fullName>
    </submittedName>
</protein>
<evidence type="ECO:0000313" key="2">
    <source>
        <dbReference type="EMBL" id="KKL86788.1"/>
    </source>
</evidence>
<gene>
    <name evidence="2" type="ORF">LCGC14_1941180</name>
</gene>
<reference evidence="2" key="1">
    <citation type="journal article" date="2015" name="Nature">
        <title>Complex archaea that bridge the gap between prokaryotes and eukaryotes.</title>
        <authorList>
            <person name="Spang A."/>
            <person name="Saw J.H."/>
            <person name="Jorgensen S.L."/>
            <person name="Zaremba-Niedzwiedzka K."/>
            <person name="Martijn J."/>
            <person name="Lind A.E."/>
            <person name="van Eijk R."/>
            <person name="Schleper C."/>
            <person name="Guy L."/>
            <person name="Ettema T.J."/>
        </authorList>
    </citation>
    <scope>NUCLEOTIDE SEQUENCE</scope>
</reference>